<dbReference type="Proteomes" id="UP001235939">
    <property type="component" value="Chromosome 18"/>
</dbReference>
<protein>
    <submittedName>
        <fullName evidence="2">Uncharacterized protein</fullName>
    </submittedName>
</protein>
<accession>A0ABY6LGB9</accession>
<keyword evidence="1" id="KW-1133">Transmembrane helix</keyword>
<organism evidence="2 3">
    <name type="scientific">Cordylochernes scorpioides</name>
    <dbReference type="NCBI Taxonomy" id="51811"/>
    <lineage>
        <taxon>Eukaryota</taxon>
        <taxon>Metazoa</taxon>
        <taxon>Ecdysozoa</taxon>
        <taxon>Arthropoda</taxon>
        <taxon>Chelicerata</taxon>
        <taxon>Arachnida</taxon>
        <taxon>Pseudoscorpiones</taxon>
        <taxon>Cheliferoidea</taxon>
        <taxon>Chernetidae</taxon>
        <taxon>Cordylochernes</taxon>
    </lineage>
</organism>
<keyword evidence="1" id="KW-0472">Membrane</keyword>
<proteinExistence type="predicted"/>
<evidence type="ECO:0000313" key="3">
    <source>
        <dbReference type="Proteomes" id="UP001235939"/>
    </source>
</evidence>
<sequence length="99" mass="11632">MNKDKRWRLSDWLTNRDRSGKIDSGIYRDEGLMPGRRKIKKKKNEATWWTPSKRCCLKRSDCCLPPTPGYFVEDSRRSYELLSLVLLLLSLTVLQLVSL</sequence>
<evidence type="ECO:0000256" key="1">
    <source>
        <dbReference type="SAM" id="Phobius"/>
    </source>
</evidence>
<keyword evidence="3" id="KW-1185">Reference proteome</keyword>
<dbReference type="EMBL" id="CP092880">
    <property type="protein sequence ID" value="UYV79729.1"/>
    <property type="molecule type" value="Genomic_DNA"/>
</dbReference>
<evidence type="ECO:0000313" key="2">
    <source>
        <dbReference type="EMBL" id="UYV79729.1"/>
    </source>
</evidence>
<feature type="transmembrane region" description="Helical" evidence="1">
    <location>
        <begin position="81"/>
        <end position="98"/>
    </location>
</feature>
<reference evidence="2 3" key="1">
    <citation type="submission" date="2022-01" db="EMBL/GenBank/DDBJ databases">
        <title>A chromosomal length assembly of Cordylochernes scorpioides.</title>
        <authorList>
            <person name="Zeh D."/>
            <person name="Zeh J."/>
        </authorList>
    </citation>
    <scope>NUCLEOTIDE SEQUENCE [LARGE SCALE GENOMIC DNA]</scope>
    <source>
        <strain evidence="2">IN4F17</strain>
        <tissue evidence="2">Whole Body</tissue>
    </source>
</reference>
<name>A0ABY6LGB9_9ARAC</name>
<keyword evidence="1" id="KW-0812">Transmembrane</keyword>
<gene>
    <name evidence="2" type="ORF">LAZ67_18000496</name>
</gene>